<feature type="region of interest" description="Disordered" evidence="6">
    <location>
        <begin position="125"/>
        <end position="190"/>
    </location>
</feature>
<dbReference type="InterPro" id="IPR028002">
    <property type="entry name" value="Myb_DNA-bind_5"/>
</dbReference>
<accession>A0AAD7Y660</accession>
<evidence type="ECO:0000256" key="2">
    <source>
        <dbReference type="ARBA" id="ARBA00016807"/>
    </source>
</evidence>
<name>A0AAD7Y660_MYTSE</name>
<sequence length="333" mass="37398">MNLIIETRSSHPSSAQVETLVEFMERNPGMAKGFLRTQSARERSRRKWEELALRLNSMGGTIKTYKQWTKYWSDKKSAIKKKVAARAAARHRTDGGLEDELLELSEVEERIVALCCGENLSTGDAHLGIQPLPPSPNEPRPEGVNQDSHQDVPSPDPQLMNTEDVTESEPLSPASEILQDEDSLPPEPEVENEIKLFCPKCKSEVSLTTEGIQIVQPSPSRDITVKDEPPSPQQTLEARSPPAPHTTYVPAASSARKRHLTASRRRLIQRTPPSPLARLTERFIALEEKRLDNERLAIQNQKKMLDIFQAMSEAWTRQAQAMQDLCASIRRGT</sequence>
<evidence type="ECO:0000256" key="6">
    <source>
        <dbReference type="SAM" id="MobiDB-lite"/>
    </source>
</evidence>
<feature type="domain" description="Myb/SANT-like DNA-binding" evidence="7">
    <location>
        <begin position="8"/>
        <end position="84"/>
    </location>
</feature>
<keyword evidence="4" id="KW-0804">Transcription</keyword>
<comment type="caution">
    <text evidence="8">The sequence shown here is derived from an EMBL/GenBank/DDBJ whole genome shotgun (WGS) entry which is preliminary data.</text>
</comment>
<keyword evidence="3" id="KW-0805">Transcription regulation</keyword>
<feature type="region of interest" description="Disordered" evidence="6">
    <location>
        <begin position="215"/>
        <end position="260"/>
    </location>
</feature>
<evidence type="ECO:0000313" key="8">
    <source>
        <dbReference type="EMBL" id="KAJ8703983.1"/>
    </source>
</evidence>
<dbReference type="PANTHER" id="PTHR23098:SF16">
    <property type="entry name" value="REGULATORY PROTEIN ZESTE"/>
    <property type="match status" value="1"/>
</dbReference>
<protein>
    <recommendedName>
        <fullName evidence="2">Regulatory protein zeste</fullName>
    </recommendedName>
</protein>
<evidence type="ECO:0000256" key="4">
    <source>
        <dbReference type="ARBA" id="ARBA00023163"/>
    </source>
</evidence>
<comment type="subunit">
    <text evidence="1">Self-associates forming complexes of several hundred monomers.</text>
</comment>
<dbReference type="Proteomes" id="UP001231518">
    <property type="component" value="Chromosome 31"/>
</dbReference>
<evidence type="ECO:0000313" key="9">
    <source>
        <dbReference type="Proteomes" id="UP001231518"/>
    </source>
</evidence>
<evidence type="ECO:0000256" key="3">
    <source>
        <dbReference type="ARBA" id="ARBA00023015"/>
    </source>
</evidence>
<organism evidence="8 9">
    <name type="scientific">Mythimna separata</name>
    <name type="common">Oriental armyworm</name>
    <name type="synonym">Pseudaletia separata</name>
    <dbReference type="NCBI Taxonomy" id="271217"/>
    <lineage>
        <taxon>Eukaryota</taxon>
        <taxon>Metazoa</taxon>
        <taxon>Ecdysozoa</taxon>
        <taxon>Arthropoda</taxon>
        <taxon>Hexapoda</taxon>
        <taxon>Insecta</taxon>
        <taxon>Pterygota</taxon>
        <taxon>Neoptera</taxon>
        <taxon>Endopterygota</taxon>
        <taxon>Lepidoptera</taxon>
        <taxon>Glossata</taxon>
        <taxon>Ditrysia</taxon>
        <taxon>Noctuoidea</taxon>
        <taxon>Noctuidae</taxon>
        <taxon>Noctuinae</taxon>
        <taxon>Hadenini</taxon>
        <taxon>Mythimna</taxon>
    </lineage>
</organism>
<feature type="compositionally biased region" description="Acidic residues" evidence="6">
    <location>
        <begin position="178"/>
        <end position="190"/>
    </location>
</feature>
<gene>
    <name evidence="8" type="ORF">PYW07_013277</name>
</gene>
<evidence type="ECO:0000259" key="7">
    <source>
        <dbReference type="Pfam" id="PF13873"/>
    </source>
</evidence>
<keyword evidence="9" id="KW-1185">Reference proteome</keyword>
<evidence type="ECO:0000256" key="5">
    <source>
        <dbReference type="ARBA" id="ARBA00025466"/>
    </source>
</evidence>
<evidence type="ECO:0000256" key="1">
    <source>
        <dbReference type="ARBA" id="ARBA00011764"/>
    </source>
</evidence>
<dbReference type="PANTHER" id="PTHR23098">
    <property type="entry name" value="AGAP001331-PA-RELATED"/>
    <property type="match status" value="1"/>
</dbReference>
<dbReference type="AlphaFoldDB" id="A0AAD7Y660"/>
<dbReference type="EMBL" id="JARGEI010000032">
    <property type="protein sequence ID" value="KAJ8703983.1"/>
    <property type="molecule type" value="Genomic_DNA"/>
</dbReference>
<dbReference type="Pfam" id="PF13873">
    <property type="entry name" value="Myb_DNA-bind_5"/>
    <property type="match status" value="1"/>
</dbReference>
<proteinExistence type="predicted"/>
<dbReference type="GO" id="GO:0005634">
    <property type="term" value="C:nucleus"/>
    <property type="evidence" value="ECO:0007669"/>
    <property type="project" value="TreeGrafter"/>
</dbReference>
<comment type="function">
    <text evidence="5">Involved in transvection phenomena (= synapsis-dependent gene expression), where the synaptic pairing of chromosomes carrying genes with which zeste interacts influences the expression of these genes. Zeste binds to DNA and stimulates transcription from a nearby promoter.</text>
</comment>
<reference evidence="8" key="1">
    <citation type="submission" date="2023-03" db="EMBL/GenBank/DDBJ databases">
        <title>Chromosome-level genomes of two armyworms, Mythimna separata and Mythimna loreyi, provide insights into the biosynthesis and reception of sex pheromones.</title>
        <authorList>
            <person name="Zhao H."/>
        </authorList>
    </citation>
    <scope>NUCLEOTIDE SEQUENCE</scope>
    <source>
        <strain evidence="8">BeijingLab</strain>
        <tissue evidence="8">Pupa</tissue>
    </source>
</reference>